<dbReference type="InterPro" id="IPR013655">
    <property type="entry name" value="PAS_fold_3"/>
</dbReference>
<evidence type="ECO:0000256" key="3">
    <source>
        <dbReference type="ARBA" id="ARBA00022481"/>
    </source>
</evidence>
<evidence type="ECO:0000256" key="1">
    <source>
        <dbReference type="ARBA" id="ARBA00004236"/>
    </source>
</evidence>
<accession>A0A248LMW6</accession>
<organism evidence="13 14">
    <name type="scientific">Laribacter hongkongensis</name>
    <dbReference type="NCBI Taxonomy" id="168471"/>
    <lineage>
        <taxon>Bacteria</taxon>
        <taxon>Pseudomonadati</taxon>
        <taxon>Pseudomonadota</taxon>
        <taxon>Betaproteobacteria</taxon>
        <taxon>Neisseriales</taxon>
        <taxon>Aquaspirillaceae</taxon>
        <taxon>Laribacter</taxon>
    </lineage>
</organism>
<dbReference type="GO" id="GO:0005886">
    <property type="term" value="C:plasma membrane"/>
    <property type="evidence" value="ECO:0007669"/>
    <property type="project" value="UniProtKB-SubCell"/>
</dbReference>
<dbReference type="SUPFAM" id="SSF158472">
    <property type="entry name" value="HAMP domain-like"/>
    <property type="match status" value="1"/>
</dbReference>
<keyword evidence="3" id="KW-0488">Methylation</keyword>
<evidence type="ECO:0000256" key="6">
    <source>
        <dbReference type="ARBA" id="ARBA00022989"/>
    </source>
</evidence>
<dbReference type="NCBIfam" id="TIGR00229">
    <property type="entry name" value="sensory_box"/>
    <property type="match status" value="1"/>
</dbReference>
<feature type="domain" description="HAMP" evidence="12">
    <location>
        <begin position="356"/>
        <end position="408"/>
    </location>
</feature>
<dbReference type="PROSITE" id="PS50885">
    <property type="entry name" value="HAMP"/>
    <property type="match status" value="1"/>
</dbReference>
<dbReference type="InterPro" id="IPR003122">
    <property type="entry name" value="Tar_rcpt_lig-bd"/>
</dbReference>
<comment type="subcellular location">
    <subcellularLocation>
        <location evidence="1">Cell membrane</location>
    </subcellularLocation>
</comment>
<evidence type="ECO:0000256" key="8">
    <source>
        <dbReference type="ARBA" id="ARBA00023224"/>
    </source>
</evidence>
<evidence type="ECO:0000259" key="12">
    <source>
        <dbReference type="PROSITE" id="PS50885"/>
    </source>
</evidence>
<dbReference type="PROSITE" id="PS50112">
    <property type="entry name" value="PAS"/>
    <property type="match status" value="1"/>
</dbReference>
<dbReference type="SMART" id="SM00086">
    <property type="entry name" value="PAC"/>
    <property type="match status" value="1"/>
</dbReference>
<dbReference type="InterPro" id="IPR035965">
    <property type="entry name" value="PAS-like_dom_sf"/>
</dbReference>
<dbReference type="PANTHER" id="PTHR43531">
    <property type="entry name" value="PROTEIN ICFG"/>
    <property type="match status" value="1"/>
</dbReference>
<keyword evidence="5 10" id="KW-0812">Transmembrane</keyword>
<dbReference type="GO" id="GO:0006935">
    <property type="term" value="P:chemotaxis"/>
    <property type="evidence" value="ECO:0007669"/>
    <property type="project" value="UniProtKB-KW"/>
</dbReference>
<dbReference type="SMART" id="SM00091">
    <property type="entry name" value="PAS"/>
    <property type="match status" value="1"/>
</dbReference>
<dbReference type="Pfam" id="PF08447">
    <property type="entry name" value="PAS_3"/>
    <property type="match status" value="1"/>
</dbReference>
<feature type="transmembrane region" description="Helical" evidence="10">
    <location>
        <begin position="331"/>
        <end position="348"/>
    </location>
</feature>
<comment type="similarity">
    <text evidence="9">Belongs to the methyl-accepting chemotaxis (MCP) protein family.</text>
</comment>
<evidence type="ECO:0000256" key="2">
    <source>
        <dbReference type="ARBA" id="ARBA00022475"/>
    </source>
</evidence>
<dbReference type="AlphaFoldDB" id="A0A248LMW6"/>
<feature type="domain" description="PAS" evidence="11">
    <location>
        <begin position="25"/>
        <end position="76"/>
    </location>
</feature>
<dbReference type="Gene3D" id="6.10.340.10">
    <property type="match status" value="1"/>
</dbReference>
<dbReference type="PANTHER" id="PTHR43531:SF11">
    <property type="entry name" value="METHYL-ACCEPTING CHEMOTAXIS PROTEIN 3"/>
    <property type="match status" value="1"/>
</dbReference>
<evidence type="ECO:0000313" key="14">
    <source>
        <dbReference type="Proteomes" id="UP000197424"/>
    </source>
</evidence>
<proteinExistence type="inferred from homology"/>
<feature type="transmembrane region" description="Helical" evidence="10">
    <location>
        <begin position="150"/>
        <end position="176"/>
    </location>
</feature>
<dbReference type="InterPro" id="IPR000014">
    <property type="entry name" value="PAS"/>
</dbReference>
<name>A0A248LMW6_9NEIS</name>
<sequence>MKRNLPIIDREVAVPHGVMLVSKTDLAGIIRYANDAFVSISGFEREELIGHSHNIVRHPDMPPEVFADMWATLKSGEPWRGTVKNRRRDGAYYWVDACIVPIRQHDTTVGYMSVRQAASEQAIARARQAGPAVSQSWQQRLVARLGIRKGFYLGTFFVALSMLAGGVLGVGGLYMADQSVRQLTRQHVVPLEVVARMSRALADTHRALTVLRYDISGAVPPSESGQRRRELQQSAEAISADLKQLMTLPVGPGQKVQAEQLRTTLLQLQQTGLQPADQALASRNWRELDQLLGDSLLPLSARAERQLEMLGVALAETARQEEQDAIARNDLIRLLAIVGIAISLLAVVRVGRLYLANIIDPLNEAINRFDRIAQGNLSGEINLGGVGETGRLNRATATMQLHLKVMLDEISLMARQIDTQCLRLKDILWLVVEHSETQHDQVCQANEALMQMADEVNRLGQGMLSLSEPEGGGVGNMVWPDLDAGIRLAALGAAEAEACVREVAARIVDNREAVQSAWHASEALESTSRELKRLVSRFALVATHEPESVASA</sequence>
<keyword evidence="4" id="KW-0145">Chemotaxis</keyword>
<protein>
    <submittedName>
        <fullName evidence="13">Methyl-accepting chemotaxis sensory transducer</fullName>
    </submittedName>
</protein>
<gene>
    <name evidence="13" type="ORF">LHGZ1_2990</name>
</gene>
<dbReference type="CDD" id="cd00130">
    <property type="entry name" value="PAS"/>
    <property type="match status" value="1"/>
</dbReference>
<dbReference type="GO" id="GO:0004888">
    <property type="term" value="F:transmembrane signaling receptor activity"/>
    <property type="evidence" value="ECO:0007669"/>
    <property type="project" value="TreeGrafter"/>
</dbReference>
<evidence type="ECO:0000313" key="13">
    <source>
        <dbReference type="EMBL" id="ASJ25821.1"/>
    </source>
</evidence>
<evidence type="ECO:0000256" key="10">
    <source>
        <dbReference type="SAM" id="Phobius"/>
    </source>
</evidence>
<dbReference type="SUPFAM" id="SSF55785">
    <property type="entry name" value="PYP-like sensor domain (PAS domain)"/>
    <property type="match status" value="1"/>
</dbReference>
<evidence type="ECO:0000256" key="9">
    <source>
        <dbReference type="ARBA" id="ARBA00029447"/>
    </source>
</evidence>
<keyword evidence="8" id="KW-0807">Transducer</keyword>
<reference evidence="14" key="1">
    <citation type="submission" date="2017-06" db="EMBL/GenBank/DDBJ databases">
        <title>Whole genome sequence of Laribacter hongkongensis LHGZ1.</title>
        <authorList>
            <person name="Chen D."/>
            <person name="Wu H."/>
            <person name="Chen J."/>
        </authorList>
    </citation>
    <scope>NUCLEOTIDE SEQUENCE [LARGE SCALE GENOMIC DNA]</scope>
    <source>
        <strain evidence="14">LHGZ1</strain>
    </source>
</reference>
<evidence type="ECO:0000256" key="7">
    <source>
        <dbReference type="ARBA" id="ARBA00023136"/>
    </source>
</evidence>
<keyword evidence="6 10" id="KW-1133">Transmembrane helix</keyword>
<keyword evidence="2" id="KW-1003">Cell membrane</keyword>
<dbReference type="OrthoDB" id="9806477at2"/>
<dbReference type="Pfam" id="PF02203">
    <property type="entry name" value="TarH"/>
    <property type="match status" value="1"/>
</dbReference>
<dbReference type="InterPro" id="IPR051310">
    <property type="entry name" value="MCP_chemotaxis"/>
</dbReference>
<dbReference type="RefSeq" id="WP_088861543.1">
    <property type="nucleotide sequence ID" value="NZ_CP022115.1"/>
</dbReference>
<dbReference type="InterPro" id="IPR003660">
    <property type="entry name" value="HAMP_dom"/>
</dbReference>
<keyword evidence="7 10" id="KW-0472">Membrane</keyword>
<evidence type="ECO:0000259" key="11">
    <source>
        <dbReference type="PROSITE" id="PS50112"/>
    </source>
</evidence>
<dbReference type="Gene3D" id="3.30.450.20">
    <property type="entry name" value="PAS domain"/>
    <property type="match status" value="1"/>
</dbReference>
<dbReference type="GO" id="GO:0007165">
    <property type="term" value="P:signal transduction"/>
    <property type="evidence" value="ECO:0007669"/>
    <property type="project" value="UniProtKB-KW"/>
</dbReference>
<dbReference type="EMBL" id="CP022115">
    <property type="protein sequence ID" value="ASJ25821.1"/>
    <property type="molecule type" value="Genomic_DNA"/>
</dbReference>
<dbReference type="Proteomes" id="UP000197424">
    <property type="component" value="Chromosome"/>
</dbReference>
<evidence type="ECO:0000256" key="5">
    <source>
        <dbReference type="ARBA" id="ARBA00022692"/>
    </source>
</evidence>
<evidence type="ECO:0000256" key="4">
    <source>
        <dbReference type="ARBA" id="ARBA00022500"/>
    </source>
</evidence>
<dbReference type="InterPro" id="IPR001610">
    <property type="entry name" value="PAC"/>
</dbReference>